<protein>
    <submittedName>
        <fullName evidence="1">Uncharacterized protein</fullName>
    </submittedName>
</protein>
<dbReference type="EMBL" id="CP044332">
    <property type="protein sequence ID" value="QGM99980.1"/>
    <property type="molecule type" value="Genomic_DNA"/>
</dbReference>
<organism evidence="1 2">
    <name type="scientific">Methylocystis parvus</name>
    <dbReference type="NCBI Taxonomy" id="134"/>
    <lineage>
        <taxon>Bacteria</taxon>
        <taxon>Pseudomonadati</taxon>
        <taxon>Pseudomonadota</taxon>
        <taxon>Alphaproteobacteria</taxon>
        <taxon>Hyphomicrobiales</taxon>
        <taxon>Methylocystaceae</taxon>
        <taxon>Methylocystis</taxon>
    </lineage>
</organism>
<keyword evidence="1" id="KW-0614">Plasmid</keyword>
<sequence length="140" mass="16162">MLAVDRWIKKHPEWFDRPRIEIEEGHEGWRQLIDNAFEAVEEVLSMHSGEYFRVVQVKEKFGGLRIYFREEGRPQEASARLQEIMNDAEARSRRICEICGAPARLGLKDSTFSVRCGACAPDGWKPVETSAECPERPEIQ</sequence>
<dbReference type="RefSeq" id="WP_016919224.1">
    <property type="nucleotide sequence ID" value="NZ_CP044332.1"/>
</dbReference>
<geneLocation type="plasmid" evidence="1">
    <name>unnamed1</name>
</geneLocation>
<name>A0A6B8MH37_9HYPH</name>
<dbReference type="KEGG" id="mpar:F7D14_20585"/>
<keyword evidence="2" id="KW-1185">Reference proteome</keyword>
<evidence type="ECO:0000313" key="2">
    <source>
        <dbReference type="Proteomes" id="UP000422569"/>
    </source>
</evidence>
<accession>A0A6B8MH37</accession>
<gene>
    <name evidence="1" type="ORF">F7D14_20585</name>
</gene>
<evidence type="ECO:0000313" key="1">
    <source>
        <dbReference type="EMBL" id="QGM99980.1"/>
    </source>
</evidence>
<dbReference type="Proteomes" id="UP000422569">
    <property type="component" value="Plasmid unnamed1"/>
</dbReference>
<proteinExistence type="predicted"/>
<dbReference type="GeneID" id="42570682"/>
<dbReference type="AlphaFoldDB" id="A0A6B8MH37"/>
<reference evidence="1 2" key="1">
    <citation type="submission" date="2019-09" db="EMBL/GenBank/DDBJ databases">
        <title>Isolation and complete genome sequencing of Methylocystis species.</title>
        <authorList>
            <person name="Rumah B.L."/>
            <person name="Stead C.E."/>
            <person name="Stevens B.C."/>
            <person name="Minton N.P."/>
            <person name="Grosse-Honebrink A."/>
            <person name="Zhang Y."/>
        </authorList>
    </citation>
    <scope>NUCLEOTIDE SEQUENCE [LARGE SCALE GENOMIC DNA]</scope>
    <source>
        <strain evidence="1 2">BRCS2</strain>
        <plasmid evidence="1 2">unnamed1</plasmid>
    </source>
</reference>